<accession>A0ABP8CDA1</accession>
<dbReference type="Pfam" id="PF00884">
    <property type="entry name" value="Sulfatase"/>
    <property type="match status" value="1"/>
</dbReference>
<dbReference type="PANTHER" id="PTHR42693:SF53">
    <property type="entry name" value="ENDO-4-O-SULFATASE"/>
    <property type="match status" value="1"/>
</dbReference>
<dbReference type="Gene3D" id="3.30.1120.10">
    <property type="match status" value="1"/>
</dbReference>
<keyword evidence="2" id="KW-0479">Metal-binding</keyword>
<proteinExistence type="inferred from homology"/>
<dbReference type="EMBL" id="BAABCA010000005">
    <property type="protein sequence ID" value="GAA4237880.1"/>
    <property type="molecule type" value="Genomic_DNA"/>
</dbReference>
<dbReference type="Gene3D" id="3.40.720.10">
    <property type="entry name" value="Alkaline Phosphatase, subunit A"/>
    <property type="match status" value="1"/>
</dbReference>
<dbReference type="RefSeq" id="WP_344788730.1">
    <property type="nucleotide sequence ID" value="NZ_BAABCA010000005.1"/>
</dbReference>
<keyword evidence="7" id="KW-1185">Reference proteome</keyword>
<protein>
    <submittedName>
        <fullName evidence="6">Sulfatase-like hydrolase/transferase</fullName>
    </submittedName>
</protein>
<comment type="caution">
    <text evidence="6">The sequence shown here is derived from an EMBL/GenBank/DDBJ whole genome shotgun (WGS) entry which is preliminary data.</text>
</comment>
<evidence type="ECO:0000313" key="6">
    <source>
        <dbReference type="EMBL" id="GAA4237880.1"/>
    </source>
</evidence>
<dbReference type="InterPro" id="IPR017850">
    <property type="entry name" value="Alkaline_phosphatase_core_sf"/>
</dbReference>
<name>A0ABP8CDA1_9FLAO</name>
<dbReference type="InterPro" id="IPR000917">
    <property type="entry name" value="Sulfatase_N"/>
</dbReference>
<organism evidence="6 7">
    <name type="scientific">Postechiella marina</name>
    <dbReference type="NCBI Taxonomy" id="943941"/>
    <lineage>
        <taxon>Bacteria</taxon>
        <taxon>Pseudomonadati</taxon>
        <taxon>Bacteroidota</taxon>
        <taxon>Flavobacteriia</taxon>
        <taxon>Flavobacteriales</taxon>
        <taxon>Flavobacteriaceae</taxon>
        <taxon>Postechiella</taxon>
    </lineage>
</organism>
<dbReference type="InterPro" id="IPR050738">
    <property type="entry name" value="Sulfatase"/>
</dbReference>
<sequence length="477" mass="54540">MNYKIKTLARNLLLPMLVVILINKLKAQEKPNIILIMTDDQGWFDAGFNGNKTIKTPNLDMLAAKGVILDRFYSASAVCSPTRASVVTGRNPYRIEIPDANSGHMKTDEITLAELVKKEGYATAHFGKWHLGIHTKKELDANRGGKEKHFKHYSVPSMHGYDEYFCTESKVPTYDPMISPVVYNEEESLKYGWTSIKKGTESKNYNTSYWVGDEKKATENLDGDDTKVIIDRLLPFIEKSVKNKKPFFTTVWPHTPHLPVVTSDYYKNKYYGMTNKEKLYYGCITALDDQIGRLWKNLEEKGIAENTMIWFCSDNGPENGTPGSAGHLKGRKRSLHEGGLRTPAFVVWPAKLKGNKRVDFPAFTSDYLPTVLSVLDIEYPSNRPLDGVDLMPFLKKPKKERKKPMGFRYKKQISWVNYQYKLITKDNGKTYELYDLLNDVSEVKNIIKKEPKLAKKMQEELGVWLVSVNNSKNGNDY</sequence>
<keyword evidence="4" id="KW-0106">Calcium</keyword>
<dbReference type="SUPFAM" id="SSF53649">
    <property type="entry name" value="Alkaline phosphatase-like"/>
    <property type="match status" value="1"/>
</dbReference>
<comment type="similarity">
    <text evidence="1">Belongs to the sulfatase family.</text>
</comment>
<evidence type="ECO:0000256" key="2">
    <source>
        <dbReference type="ARBA" id="ARBA00022723"/>
    </source>
</evidence>
<evidence type="ECO:0000313" key="7">
    <source>
        <dbReference type="Proteomes" id="UP001501496"/>
    </source>
</evidence>
<evidence type="ECO:0000259" key="5">
    <source>
        <dbReference type="Pfam" id="PF00884"/>
    </source>
</evidence>
<feature type="domain" description="Sulfatase N-terminal" evidence="5">
    <location>
        <begin position="31"/>
        <end position="377"/>
    </location>
</feature>
<evidence type="ECO:0000256" key="3">
    <source>
        <dbReference type="ARBA" id="ARBA00022801"/>
    </source>
</evidence>
<reference evidence="7" key="1">
    <citation type="journal article" date="2019" name="Int. J. Syst. Evol. Microbiol.">
        <title>The Global Catalogue of Microorganisms (GCM) 10K type strain sequencing project: providing services to taxonomists for standard genome sequencing and annotation.</title>
        <authorList>
            <consortium name="The Broad Institute Genomics Platform"/>
            <consortium name="The Broad Institute Genome Sequencing Center for Infectious Disease"/>
            <person name="Wu L."/>
            <person name="Ma J."/>
        </authorList>
    </citation>
    <scope>NUCLEOTIDE SEQUENCE [LARGE SCALE GENOMIC DNA]</scope>
    <source>
        <strain evidence="7">JCM 17630</strain>
    </source>
</reference>
<evidence type="ECO:0000256" key="1">
    <source>
        <dbReference type="ARBA" id="ARBA00008779"/>
    </source>
</evidence>
<dbReference type="Proteomes" id="UP001501496">
    <property type="component" value="Unassembled WGS sequence"/>
</dbReference>
<dbReference type="PROSITE" id="PS00523">
    <property type="entry name" value="SULFATASE_1"/>
    <property type="match status" value="1"/>
</dbReference>
<keyword evidence="3" id="KW-0378">Hydrolase</keyword>
<dbReference type="PANTHER" id="PTHR42693">
    <property type="entry name" value="ARYLSULFATASE FAMILY MEMBER"/>
    <property type="match status" value="1"/>
</dbReference>
<gene>
    <name evidence="6" type="ORF">GCM10022291_26180</name>
</gene>
<dbReference type="InterPro" id="IPR024607">
    <property type="entry name" value="Sulfatase_CS"/>
</dbReference>
<evidence type="ECO:0000256" key="4">
    <source>
        <dbReference type="ARBA" id="ARBA00022837"/>
    </source>
</evidence>